<sequence>MNILLRCGNLLRCDVEWGWCGNNNPNDVVVAIQGLGVSSLRAGSKADFPCGLTQSCGTHGLGQPTGEYGLFPGLHNPTRSSFLGSDLVLLGLMAAAGNALKAKASSS</sequence>
<accession>A0AAD4W1U9</accession>
<proteinExistence type="predicted"/>
<dbReference type="Proteomes" id="UP001054821">
    <property type="component" value="Chromosome 4"/>
</dbReference>
<evidence type="ECO:0000313" key="1">
    <source>
        <dbReference type="EMBL" id="KAI5335360.1"/>
    </source>
</evidence>
<organism evidence="1 2">
    <name type="scientific">Prunus dulcis</name>
    <name type="common">Almond</name>
    <name type="synonym">Amygdalus dulcis</name>
    <dbReference type="NCBI Taxonomy" id="3755"/>
    <lineage>
        <taxon>Eukaryota</taxon>
        <taxon>Viridiplantae</taxon>
        <taxon>Streptophyta</taxon>
        <taxon>Embryophyta</taxon>
        <taxon>Tracheophyta</taxon>
        <taxon>Spermatophyta</taxon>
        <taxon>Magnoliopsida</taxon>
        <taxon>eudicotyledons</taxon>
        <taxon>Gunneridae</taxon>
        <taxon>Pentapetalae</taxon>
        <taxon>rosids</taxon>
        <taxon>fabids</taxon>
        <taxon>Rosales</taxon>
        <taxon>Rosaceae</taxon>
        <taxon>Amygdaloideae</taxon>
        <taxon>Amygdaleae</taxon>
        <taxon>Prunus</taxon>
    </lineage>
</organism>
<dbReference type="EMBL" id="JAJFAZ020000004">
    <property type="protein sequence ID" value="KAI5335360.1"/>
    <property type="molecule type" value="Genomic_DNA"/>
</dbReference>
<reference evidence="1 2" key="1">
    <citation type="journal article" date="2022" name="G3 (Bethesda)">
        <title>Whole-genome sequence and methylome profiling of the almond [Prunus dulcis (Mill.) D.A. Webb] cultivar 'Nonpareil'.</title>
        <authorList>
            <person name="D'Amico-Willman K.M."/>
            <person name="Ouma W.Z."/>
            <person name="Meulia T."/>
            <person name="Sideli G.M."/>
            <person name="Gradziel T.M."/>
            <person name="Fresnedo-Ramirez J."/>
        </authorList>
    </citation>
    <scope>NUCLEOTIDE SEQUENCE [LARGE SCALE GENOMIC DNA]</scope>
    <source>
        <strain evidence="1">Clone GOH B32 T37-40</strain>
    </source>
</reference>
<comment type="caution">
    <text evidence="1">The sequence shown here is derived from an EMBL/GenBank/DDBJ whole genome shotgun (WGS) entry which is preliminary data.</text>
</comment>
<name>A0AAD4W1U9_PRUDU</name>
<protein>
    <submittedName>
        <fullName evidence="1">Uncharacterized protein</fullName>
    </submittedName>
</protein>
<dbReference type="AlphaFoldDB" id="A0AAD4W1U9"/>
<gene>
    <name evidence="1" type="ORF">L3X38_025493</name>
</gene>
<keyword evidence="2" id="KW-1185">Reference proteome</keyword>
<evidence type="ECO:0000313" key="2">
    <source>
        <dbReference type="Proteomes" id="UP001054821"/>
    </source>
</evidence>